<feature type="transmembrane region" description="Helical" evidence="1">
    <location>
        <begin position="241"/>
        <end position="265"/>
    </location>
</feature>
<feature type="transmembrane region" description="Helical" evidence="1">
    <location>
        <begin position="31"/>
        <end position="51"/>
    </location>
</feature>
<dbReference type="InterPro" id="IPR003675">
    <property type="entry name" value="Rce1/LyrA-like_dom"/>
</dbReference>
<dbReference type="GO" id="GO:0080120">
    <property type="term" value="P:CAAX-box protein maturation"/>
    <property type="evidence" value="ECO:0007669"/>
    <property type="project" value="UniProtKB-ARBA"/>
</dbReference>
<proteinExistence type="predicted"/>
<sequence length="289" mass="31376">MTPPNRPTDRRDSTTLAAPDAFERRRLTWEVWIVLAITVGQSALYSVLSLVRKLLAPVPLGQQQTQVNPSRDVQAFWDVTYQLLSVFFALALVALVVYLLWEPGSNALRRIGLDFTRFAGDLGRGILLAAVIGLPGLALYAAGRALGITVAVVASPLDAAWWTVPLLVLSALRAGLTEEVIFIGYLFDRLRRLGWNDWSIILTTAALRGAYHAYQGIGAIVGNFVMGLVFGWCYRRWGRVMPLVVAHTLLDIVAFVGYPLAAALWPGVFAPIPTPSPTPTPTPSASAAA</sequence>
<evidence type="ECO:0000259" key="2">
    <source>
        <dbReference type="Pfam" id="PF02517"/>
    </source>
</evidence>
<evidence type="ECO:0000256" key="1">
    <source>
        <dbReference type="SAM" id="Phobius"/>
    </source>
</evidence>
<keyword evidence="1" id="KW-0472">Membrane</keyword>
<organism evidence="3">
    <name type="scientific">Microbacterium sp. LWS13-1.2</name>
    <dbReference type="NCBI Taxonomy" id="3135264"/>
    <lineage>
        <taxon>Bacteria</taxon>
        <taxon>Bacillati</taxon>
        <taxon>Actinomycetota</taxon>
        <taxon>Actinomycetes</taxon>
        <taxon>Micrococcales</taxon>
        <taxon>Microbacteriaceae</taxon>
        <taxon>Microbacterium</taxon>
    </lineage>
</organism>
<keyword evidence="1" id="KW-1133">Transmembrane helix</keyword>
<dbReference type="AlphaFoldDB" id="A0AAU6S8U0"/>
<name>A0AAU6S8U0_9MICO</name>
<feature type="transmembrane region" description="Helical" evidence="1">
    <location>
        <begin position="79"/>
        <end position="101"/>
    </location>
</feature>
<reference evidence="3" key="1">
    <citation type="submission" date="2024-04" db="EMBL/GenBank/DDBJ databases">
        <authorList>
            <person name="Roder T."/>
            <person name="Oberhansli S."/>
            <person name="Kreuzer M."/>
        </authorList>
    </citation>
    <scope>NUCLEOTIDE SEQUENCE</scope>
    <source>
        <strain evidence="3">LWS13-1.2</strain>
    </source>
</reference>
<keyword evidence="3" id="KW-0482">Metalloprotease</keyword>
<feature type="transmembrane region" description="Helical" evidence="1">
    <location>
        <begin position="122"/>
        <end position="142"/>
    </location>
</feature>
<dbReference type="GO" id="GO:0008237">
    <property type="term" value="F:metallopeptidase activity"/>
    <property type="evidence" value="ECO:0007669"/>
    <property type="project" value="UniProtKB-KW"/>
</dbReference>
<keyword evidence="3" id="KW-0645">Protease</keyword>
<protein>
    <submittedName>
        <fullName evidence="3">CPBP family intramembrane metalloprotease</fullName>
    </submittedName>
</protein>
<dbReference type="EMBL" id="CP151632">
    <property type="protein sequence ID" value="WZO33323.1"/>
    <property type="molecule type" value="Genomic_DNA"/>
</dbReference>
<keyword evidence="1" id="KW-0812">Transmembrane</keyword>
<keyword evidence="3" id="KW-0378">Hydrolase</keyword>
<feature type="transmembrane region" description="Helical" evidence="1">
    <location>
        <begin position="217"/>
        <end position="234"/>
    </location>
</feature>
<dbReference type="Pfam" id="PF02517">
    <property type="entry name" value="Rce1-like"/>
    <property type="match status" value="1"/>
</dbReference>
<gene>
    <name evidence="3" type="ORF">MRBLWS13_000946</name>
</gene>
<dbReference type="GO" id="GO:0004175">
    <property type="term" value="F:endopeptidase activity"/>
    <property type="evidence" value="ECO:0007669"/>
    <property type="project" value="UniProtKB-ARBA"/>
</dbReference>
<evidence type="ECO:0000313" key="3">
    <source>
        <dbReference type="EMBL" id="WZO33323.1"/>
    </source>
</evidence>
<accession>A0AAU6S8U0</accession>
<feature type="domain" description="CAAX prenyl protease 2/Lysostaphin resistance protein A-like" evidence="2">
    <location>
        <begin position="161"/>
        <end position="252"/>
    </location>
</feature>
<dbReference type="RefSeq" id="WP_349427883.1">
    <property type="nucleotide sequence ID" value="NZ_CP151632.1"/>
</dbReference>